<feature type="transmembrane region" description="Helical" evidence="10">
    <location>
        <begin position="221"/>
        <end position="247"/>
    </location>
</feature>
<dbReference type="UniPathway" id="UPA00378"/>
<proteinExistence type="inferred from homology"/>
<dbReference type="EC" id="2.4.1.-" evidence="10"/>
<evidence type="ECO:0000256" key="6">
    <source>
        <dbReference type="ARBA" id="ARBA00022692"/>
    </source>
</evidence>
<sequence>MMVDRGWFTRESGCRSCAGNPPKYGDFEAQRHWMEITTNLPIKEWYANTTLNDLSYSGLDYPPLTAYQSYVHGLLPRFFHPESAAIFTSRGHESYLGKLLMRWTVLSSDAHALIFFPSYNCISLGLTVGAIASVLSDKDLVASVLYCLALSHKQVLSLLTPFERGIYEDYVANFWCTTSVLVKWKRLFTIQSLKLLSLSATITTFQPSMVQQIKAPSKQGFLYGLLNSAFSFYLFSFQVGILLHSAWKVYPVATPASDSFGSRRGFSSQVDDAVRLVLDVSSSISGRTDSILFRTLCSLSSPLLCT</sequence>
<evidence type="ECO:0000256" key="7">
    <source>
        <dbReference type="ARBA" id="ARBA00022824"/>
    </source>
</evidence>
<evidence type="ECO:0000313" key="12">
    <source>
        <dbReference type="Proteomes" id="UP000796880"/>
    </source>
</evidence>
<dbReference type="PANTHER" id="PTHR12413">
    <property type="entry name" value="DOLICHYL GLYCOSYLTRANSFERASE"/>
    <property type="match status" value="1"/>
</dbReference>
<dbReference type="PANTHER" id="PTHR12413:SF1">
    <property type="entry name" value="DOLICHYL PYROPHOSPHATE MAN9GLCNAC2 ALPHA-1,3-GLUCOSYLTRANSFERASE"/>
    <property type="match status" value="1"/>
</dbReference>
<keyword evidence="4 10" id="KW-0328">Glycosyltransferase</keyword>
<evidence type="ECO:0000256" key="5">
    <source>
        <dbReference type="ARBA" id="ARBA00022679"/>
    </source>
</evidence>
<dbReference type="InterPro" id="IPR004856">
    <property type="entry name" value="Glyco_trans_ALG6/ALG8"/>
</dbReference>
<comment type="similarity">
    <text evidence="3 10">Belongs to the ALG6/ALG8 glucosyltransferase family.</text>
</comment>
<keyword evidence="8 10" id="KW-1133">Transmembrane helix</keyword>
<comment type="caution">
    <text evidence="11">The sequence shown here is derived from an EMBL/GenBank/DDBJ whole genome shotgun (WGS) entry which is preliminary data.</text>
</comment>
<evidence type="ECO:0000313" key="11">
    <source>
        <dbReference type="EMBL" id="KAF3449630.1"/>
    </source>
</evidence>
<evidence type="ECO:0000256" key="1">
    <source>
        <dbReference type="ARBA" id="ARBA00004477"/>
    </source>
</evidence>
<evidence type="ECO:0000256" key="3">
    <source>
        <dbReference type="ARBA" id="ARBA00008715"/>
    </source>
</evidence>
<evidence type="ECO:0000256" key="9">
    <source>
        <dbReference type="ARBA" id="ARBA00023136"/>
    </source>
</evidence>
<dbReference type="Proteomes" id="UP000796880">
    <property type="component" value="Unassembled WGS sequence"/>
</dbReference>
<dbReference type="OrthoDB" id="4983at2759"/>
<dbReference type="GO" id="GO:0042281">
    <property type="term" value="F:dolichyl pyrophosphate Man9GlcNAc2 alpha-1,3-glucosyltransferase activity"/>
    <property type="evidence" value="ECO:0007669"/>
    <property type="project" value="TreeGrafter"/>
</dbReference>
<keyword evidence="5 10" id="KW-0808">Transferase</keyword>
<keyword evidence="7 10" id="KW-0256">Endoplasmic reticulum</keyword>
<comment type="subcellular location">
    <subcellularLocation>
        <location evidence="1 10">Endoplasmic reticulum membrane</location>
        <topology evidence="1 10">Multi-pass membrane protein</topology>
    </subcellularLocation>
</comment>
<dbReference type="EMBL" id="VOIH02000004">
    <property type="protein sequence ID" value="KAF3449630.1"/>
    <property type="molecule type" value="Genomic_DNA"/>
</dbReference>
<keyword evidence="9 10" id="KW-0472">Membrane</keyword>
<accession>A0A8K0ML91</accession>
<gene>
    <name evidence="11" type="ORF">FNV43_RR10361</name>
</gene>
<dbReference type="Pfam" id="PF03155">
    <property type="entry name" value="Alg6_Alg8"/>
    <property type="match status" value="2"/>
</dbReference>
<reference evidence="11" key="1">
    <citation type="submission" date="2020-03" db="EMBL/GenBank/DDBJ databases">
        <title>A high-quality chromosome-level genome assembly of a woody plant with both climbing and erect habits, Rhamnella rubrinervis.</title>
        <authorList>
            <person name="Lu Z."/>
            <person name="Yang Y."/>
            <person name="Zhu X."/>
            <person name="Sun Y."/>
        </authorList>
    </citation>
    <scope>NUCLEOTIDE SEQUENCE</scope>
    <source>
        <strain evidence="11">BYM</strain>
        <tissue evidence="11">Leaf</tissue>
    </source>
</reference>
<organism evidence="11 12">
    <name type="scientific">Rhamnella rubrinervis</name>
    <dbReference type="NCBI Taxonomy" id="2594499"/>
    <lineage>
        <taxon>Eukaryota</taxon>
        <taxon>Viridiplantae</taxon>
        <taxon>Streptophyta</taxon>
        <taxon>Embryophyta</taxon>
        <taxon>Tracheophyta</taxon>
        <taxon>Spermatophyta</taxon>
        <taxon>Magnoliopsida</taxon>
        <taxon>eudicotyledons</taxon>
        <taxon>Gunneridae</taxon>
        <taxon>Pentapetalae</taxon>
        <taxon>rosids</taxon>
        <taxon>fabids</taxon>
        <taxon>Rosales</taxon>
        <taxon>Rhamnaceae</taxon>
        <taxon>rhamnoid group</taxon>
        <taxon>Rhamneae</taxon>
        <taxon>Rhamnella</taxon>
    </lineage>
</organism>
<evidence type="ECO:0000256" key="10">
    <source>
        <dbReference type="RuleBase" id="RU363110"/>
    </source>
</evidence>
<protein>
    <recommendedName>
        <fullName evidence="10">Alpha-1,3-glucosyltransferase</fullName>
        <ecNumber evidence="10">2.4.1.-</ecNumber>
    </recommendedName>
</protein>
<comment type="pathway">
    <text evidence="2 10">Protein modification; protein glycosylation.</text>
</comment>
<keyword evidence="12" id="KW-1185">Reference proteome</keyword>
<comment type="caution">
    <text evidence="10">Lacks conserved residue(s) required for the propagation of feature annotation.</text>
</comment>
<evidence type="ECO:0000256" key="2">
    <source>
        <dbReference type="ARBA" id="ARBA00004922"/>
    </source>
</evidence>
<dbReference type="GO" id="GO:0005789">
    <property type="term" value="C:endoplasmic reticulum membrane"/>
    <property type="evidence" value="ECO:0007669"/>
    <property type="project" value="UniProtKB-SubCell"/>
</dbReference>
<keyword evidence="6 10" id="KW-0812">Transmembrane</keyword>
<dbReference type="AlphaFoldDB" id="A0A8K0ML91"/>
<evidence type="ECO:0000256" key="8">
    <source>
        <dbReference type="ARBA" id="ARBA00022989"/>
    </source>
</evidence>
<evidence type="ECO:0000256" key="4">
    <source>
        <dbReference type="ARBA" id="ARBA00022676"/>
    </source>
</evidence>
<name>A0A8K0ML91_9ROSA</name>